<keyword evidence="2" id="KW-0472">Membrane</keyword>
<reference evidence="4 5" key="1">
    <citation type="submission" date="2017-12" db="EMBL/GenBank/DDBJ databases">
        <title>Hemimetabolous genomes reveal molecular basis of termite eusociality.</title>
        <authorList>
            <person name="Harrison M.C."/>
            <person name="Jongepier E."/>
            <person name="Robertson H.M."/>
            <person name="Arning N."/>
            <person name="Bitard-Feildel T."/>
            <person name="Chao H."/>
            <person name="Childers C.P."/>
            <person name="Dinh H."/>
            <person name="Doddapaneni H."/>
            <person name="Dugan S."/>
            <person name="Gowin J."/>
            <person name="Greiner C."/>
            <person name="Han Y."/>
            <person name="Hu H."/>
            <person name="Hughes D.S.T."/>
            <person name="Huylmans A.-K."/>
            <person name="Kemena C."/>
            <person name="Kremer L.P.M."/>
            <person name="Lee S.L."/>
            <person name="Lopez-Ezquerra A."/>
            <person name="Mallet L."/>
            <person name="Monroy-Kuhn J.M."/>
            <person name="Moser A."/>
            <person name="Murali S.C."/>
            <person name="Muzny D.M."/>
            <person name="Otani S."/>
            <person name="Piulachs M.-D."/>
            <person name="Poelchau M."/>
            <person name="Qu J."/>
            <person name="Schaub F."/>
            <person name="Wada-Katsumata A."/>
            <person name="Worley K.C."/>
            <person name="Xie Q."/>
            <person name="Ylla G."/>
            <person name="Poulsen M."/>
            <person name="Gibbs R.A."/>
            <person name="Schal C."/>
            <person name="Richards S."/>
            <person name="Belles X."/>
            <person name="Korb J."/>
            <person name="Bornberg-Bauer E."/>
        </authorList>
    </citation>
    <scope>NUCLEOTIDE SEQUENCE [LARGE SCALE GENOMIC DNA]</scope>
    <source>
        <tissue evidence="4">Whole body</tissue>
    </source>
</reference>
<feature type="domain" description="ABC1 atypical kinase-like" evidence="3">
    <location>
        <begin position="313"/>
        <end position="525"/>
    </location>
</feature>
<keyword evidence="2" id="KW-0812">Transmembrane</keyword>
<comment type="similarity">
    <text evidence="1">Belongs to the protein kinase superfamily. ADCK protein kinase family.</text>
</comment>
<dbReference type="InterPro" id="IPR011009">
    <property type="entry name" value="Kinase-like_dom_sf"/>
</dbReference>
<comment type="caution">
    <text evidence="4">The sequence shown here is derived from an EMBL/GenBank/DDBJ whole genome shotgun (WGS) entry which is preliminary data.</text>
</comment>
<evidence type="ECO:0000256" key="1">
    <source>
        <dbReference type="ARBA" id="ARBA00009670"/>
    </source>
</evidence>
<evidence type="ECO:0000256" key="2">
    <source>
        <dbReference type="SAM" id="Phobius"/>
    </source>
</evidence>
<dbReference type="OrthoDB" id="427480at2759"/>
<evidence type="ECO:0000259" key="3">
    <source>
        <dbReference type="Pfam" id="PF03109"/>
    </source>
</evidence>
<dbReference type="InterPro" id="IPR052402">
    <property type="entry name" value="ADCK_kinase"/>
</dbReference>
<dbReference type="InterPro" id="IPR044095">
    <property type="entry name" value="ADCK2_dom"/>
</dbReference>
<keyword evidence="5" id="KW-1185">Reference proteome</keyword>
<dbReference type="GO" id="GO:0005739">
    <property type="term" value="C:mitochondrion"/>
    <property type="evidence" value="ECO:0007669"/>
    <property type="project" value="TreeGrafter"/>
</dbReference>
<dbReference type="EMBL" id="NEVH01025127">
    <property type="protein sequence ID" value="PNF16088.1"/>
    <property type="molecule type" value="Genomic_DNA"/>
</dbReference>
<organism evidence="4 5">
    <name type="scientific">Cryptotermes secundus</name>
    <dbReference type="NCBI Taxonomy" id="105785"/>
    <lineage>
        <taxon>Eukaryota</taxon>
        <taxon>Metazoa</taxon>
        <taxon>Ecdysozoa</taxon>
        <taxon>Arthropoda</taxon>
        <taxon>Hexapoda</taxon>
        <taxon>Insecta</taxon>
        <taxon>Pterygota</taxon>
        <taxon>Neoptera</taxon>
        <taxon>Polyneoptera</taxon>
        <taxon>Dictyoptera</taxon>
        <taxon>Blattodea</taxon>
        <taxon>Blattoidea</taxon>
        <taxon>Termitoidae</taxon>
        <taxon>Kalotermitidae</taxon>
        <taxon>Cryptotermitinae</taxon>
        <taxon>Cryptotermes</taxon>
    </lineage>
</organism>
<gene>
    <name evidence="4" type="ORF">B7P43_G03273</name>
</gene>
<dbReference type="SUPFAM" id="SSF56112">
    <property type="entry name" value="Protein kinase-like (PK-like)"/>
    <property type="match status" value="1"/>
</dbReference>
<protein>
    <recommendedName>
        <fullName evidence="3">ABC1 atypical kinase-like domain-containing protein</fullName>
    </recommendedName>
</protein>
<dbReference type="Pfam" id="PF03109">
    <property type="entry name" value="ABC1"/>
    <property type="match status" value="1"/>
</dbReference>
<keyword evidence="2" id="KW-1133">Transmembrane helix</keyword>
<evidence type="ECO:0000313" key="4">
    <source>
        <dbReference type="EMBL" id="PNF16088.1"/>
    </source>
</evidence>
<feature type="transmembrane region" description="Helical" evidence="2">
    <location>
        <begin position="115"/>
        <end position="139"/>
    </location>
</feature>
<dbReference type="InParanoid" id="A0A2J7PIE0"/>
<dbReference type="Proteomes" id="UP000235965">
    <property type="component" value="Unassembled WGS sequence"/>
</dbReference>
<sequence length="621" mass="70640">MFVSELCCCNVKRVVRTLTLEMHRLSGRSCVKSLESVRFKVNPRDFFKSTWISARVMQFKYVALNSTLLSTYGDEVLRKRTFSLSLENTSGHIPAVTKNYKRGIFSYFAWAVWKIWDFCLILLRVVQLTGVFIPLAIMYPFTLISMRLKSLWYKLLLFGLEFSGPVFVKLGQWASTRRDLFPEELCSCLAKLQRKTRAHSWFYTKKSLERAFGPYWKCIFVKFDNNKEPVGSGCCAQVYKAWIDPAALTACDGFNDCIEDSADSVFIEGMEMFGFGRLLEMKDQKSDEGTEKLRMTLGLDKQGNSTKRELIPVAVKVRHPRMETLLRRDLCIMKTVASAVTWIFPSLKWLSLVDCVEEFGQLMEAQVNLCVEACNLERFAANFNNVKSVRFPKPLWHLVRQYVLVETFEEGNPMQHYVTDRSSRPVNARLAELGINTVLKMVFEDNFAHGDLHPGNILVREEETSDMTQKKSWHTSPFLISKSTCPVTIVILDCGIIASLDDHGKKCLKGVFKAVANGDGQKVGELFLNNSSHQCTDPESFKYRMNEIVSSALDRSVTLEQVEVSAIMTSLFSAMIEHKVKLDGSFSSIILAIMVVEGLGRSLDPRIDIVQQARPFLLTSL</sequence>
<dbReference type="STRING" id="105785.A0A2J7PIE0"/>
<dbReference type="CDD" id="cd13971">
    <property type="entry name" value="ADCK2-like"/>
    <property type="match status" value="1"/>
</dbReference>
<evidence type="ECO:0000313" key="5">
    <source>
        <dbReference type="Proteomes" id="UP000235965"/>
    </source>
</evidence>
<accession>A0A2J7PIE0</accession>
<proteinExistence type="inferred from homology"/>
<dbReference type="AlphaFoldDB" id="A0A2J7PIE0"/>
<dbReference type="InterPro" id="IPR004147">
    <property type="entry name" value="ABC1_dom"/>
</dbReference>
<dbReference type="PANTHER" id="PTHR45890:SF1">
    <property type="entry name" value="AARF DOMAIN CONTAINING KINASE 2"/>
    <property type="match status" value="1"/>
</dbReference>
<dbReference type="PANTHER" id="PTHR45890">
    <property type="entry name" value="AARF DOMAIN CONTAINING KINASE 2 (PREDICTED)"/>
    <property type="match status" value="1"/>
</dbReference>
<name>A0A2J7PIE0_9NEOP</name>